<sequence>MVGHLSRRPNLKSDPLTHQSSGHLLPEDLLRKNPLGFGLNLLIYVACTNNNHQGQRLVASYILTLRLLSSSTSLRSGHRNLLFRSQFTFLLSSSGELGFFVCNHGGGFGAIYQLSFCSFK</sequence>
<keyword evidence="3" id="KW-1185">Reference proteome</keyword>
<evidence type="ECO:0000313" key="3">
    <source>
        <dbReference type="Proteomes" id="UP001229421"/>
    </source>
</evidence>
<dbReference type="EMBL" id="JAUHHV010000001">
    <property type="protein sequence ID" value="KAK1435763.1"/>
    <property type="molecule type" value="Genomic_DNA"/>
</dbReference>
<reference evidence="2" key="1">
    <citation type="journal article" date="2023" name="bioRxiv">
        <title>Improved chromosome-level genome assembly for marigold (Tagetes erecta).</title>
        <authorList>
            <person name="Jiang F."/>
            <person name="Yuan L."/>
            <person name="Wang S."/>
            <person name="Wang H."/>
            <person name="Xu D."/>
            <person name="Wang A."/>
            <person name="Fan W."/>
        </authorList>
    </citation>
    <scope>NUCLEOTIDE SEQUENCE</scope>
    <source>
        <strain evidence="2">WSJ</strain>
        <tissue evidence="2">Leaf</tissue>
    </source>
</reference>
<feature type="region of interest" description="Disordered" evidence="1">
    <location>
        <begin position="1"/>
        <end position="20"/>
    </location>
</feature>
<evidence type="ECO:0000313" key="2">
    <source>
        <dbReference type="EMBL" id="KAK1435763.1"/>
    </source>
</evidence>
<organism evidence="2 3">
    <name type="scientific">Tagetes erecta</name>
    <name type="common">African marigold</name>
    <dbReference type="NCBI Taxonomy" id="13708"/>
    <lineage>
        <taxon>Eukaryota</taxon>
        <taxon>Viridiplantae</taxon>
        <taxon>Streptophyta</taxon>
        <taxon>Embryophyta</taxon>
        <taxon>Tracheophyta</taxon>
        <taxon>Spermatophyta</taxon>
        <taxon>Magnoliopsida</taxon>
        <taxon>eudicotyledons</taxon>
        <taxon>Gunneridae</taxon>
        <taxon>Pentapetalae</taxon>
        <taxon>asterids</taxon>
        <taxon>campanulids</taxon>
        <taxon>Asterales</taxon>
        <taxon>Asteraceae</taxon>
        <taxon>Asteroideae</taxon>
        <taxon>Heliantheae alliance</taxon>
        <taxon>Tageteae</taxon>
        <taxon>Tagetes</taxon>
    </lineage>
</organism>
<evidence type="ECO:0000256" key="1">
    <source>
        <dbReference type="SAM" id="MobiDB-lite"/>
    </source>
</evidence>
<accession>A0AAD8L7D8</accession>
<feature type="compositionally biased region" description="Basic residues" evidence="1">
    <location>
        <begin position="1"/>
        <end position="10"/>
    </location>
</feature>
<dbReference type="Proteomes" id="UP001229421">
    <property type="component" value="Unassembled WGS sequence"/>
</dbReference>
<proteinExistence type="predicted"/>
<protein>
    <submittedName>
        <fullName evidence="2">Uncharacterized protein</fullName>
    </submittedName>
</protein>
<gene>
    <name evidence="2" type="ORF">QVD17_01532</name>
</gene>
<name>A0AAD8L7D8_TARER</name>
<dbReference type="AlphaFoldDB" id="A0AAD8L7D8"/>
<comment type="caution">
    <text evidence="2">The sequence shown here is derived from an EMBL/GenBank/DDBJ whole genome shotgun (WGS) entry which is preliminary data.</text>
</comment>